<reference evidence="1" key="1">
    <citation type="submission" date="2018-05" db="EMBL/GenBank/DDBJ databases">
        <authorList>
            <person name="Lanie J.A."/>
            <person name="Ng W.-L."/>
            <person name="Kazmierczak K.M."/>
            <person name="Andrzejewski T.M."/>
            <person name="Davidsen T.M."/>
            <person name="Wayne K.J."/>
            <person name="Tettelin H."/>
            <person name="Glass J.I."/>
            <person name="Rusch D."/>
            <person name="Podicherti R."/>
            <person name="Tsui H.-C.T."/>
            <person name="Winkler M.E."/>
        </authorList>
    </citation>
    <scope>NUCLEOTIDE SEQUENCE</scope>
</reference>
<dbReference type="GO" id="GO:0016616">
    <property type="term" value="F:oxidoreductase activity, acting on the CH-OH group of donors, NAD or NADP as acceptor"/>
    <property type="evidence" value="ECO:0007669"/>
    <property type="project" value="TreeGrafter"/>
</dbReference>
<proteinExistence type="predicted"/>
<organism evidence="1">
    <name type="scientific">marine metagenome</name>
    <dbReference type="NCBI Taxonomy" id="408172"/>
    <lineage>
        <taxon>unclassified sequences</taxon>
        <taxon>metagenomes</taxon>
        <taxon>ecological metagenomes</taxon>
    </lineage>
</organism>
<evidence type="ECO:0000313" key="1">
    <source>
        <dbReference type="EMBL" id="SVA09259.1"/>
    </source>
</evidence>
<name>A0A381T0J5_9ZZZZ</name>
<evidence type="ECO:0008006" key="2">
    <source>
        <dbReference type="Google" id="ProtNLM"/>
    </source>
</evidence>
<dbReference type="PANTHER" id="PTHR45458:SF1">
    <property type="entry name" value="SHORT CHAIN DEHYDROGENASE"/>
    <property type="match status" value="1"/>
</dbReference>
<dbReference type="PANTHER" id="PTHR45458">
    <property type="entry name" value="SHORT-CHAIN DEHYDROGENASE/REDUCTASE SDR"/>
    <property type="match status" value="1"/>
</dbReference>
<dbReference type="InterPro" id="IPR002347">
    <property type="entry name" value="SDR_fam"/>
</dbReference>
<dbReference type="InterPro" id="IPR036291">
    <property type="entry name" value="NAD(P)-bd_dom_sf"/>
</dbReference>
<dbReference type="PRINTS" id="PR00081">
    <property type="entry name" value="GDHRDH"/>
</dbReference>
<dbReference type="EMBL" id="UINC01003789">
    <property type="protein sequence ID" value="SVA09259.1"/>
    <property type="molecule type" value="Genomic_DNA"/>
</dbReference>
<dbReference type="CDD" id="cd05325">
    <property type="entry name" value="carb_red_sniffer_like_SDR_c"/>
    <property type="match status" value="1"/>
</dbReference>
<protein>
    <recommendedName>
        <fullName evidence="2">Short-chain dehydrogenase/reductase SDR</fullName>
    </recommendedName>
</protein>
<gene>
    <name evidence="1" type="ORF">METZ01_LOCUS62113</name>
</gene>
<dbReference type="InterPro" id="IPR052184">
    <property type="entry name" value="SDR_enzymes"/>
</dbReference>
<dbReference type="SUPFAM" id="SSF51735">
    <property type="entry name" value="NAD(P)-binding Rossmann-fold domains"/>
    <property type="match status" value="1"/>
</dbReference>
<dbReference type="Gene3D" id="3.40.50.720">
    <property type="entry name" value="NAD(P)-binding Rossmann-like Domain"/>
    <property type="match status" value="1"/>
</dbReference>
<accession>A0A381T0J5</accession>
<sequence>MKKIIHLLCLLVAINNGPLLANSLIQDPAIVLITGSNRGIGLALAERYAKDGWKVIATCRNPSQAVKLKTIADKYPLIMIEKIDVTDMETINKVADKYQDNSIDVLINNAGISGGLTNQVFGNLDYSIFKRVIDVNTLGPTRMAEAFLDHVTASKQKKIINITSTQGSITRTRGGQYFYKTSKAALNMITRNLSQDLKSKKVIVGLISPGWVITDIVEGFEDPRMLKPEESAYLVAKVIDSYTLDQSGYFFDETGTVAPW</sequence>
<dbReference type="AlphaFoldDB" id="A0A381T0J5"/>
<dbReference type="PRINTS" id="PR00080">
    <property type="entry name" value="SDRFAMILY"/>
</dbReference>
<dbReference type="Pfam" id="PF00106">
    <property type="entry name" value="adh_short"/>
    <property type="match status" value="1"/>
</dbReference>